<feature type="transmembrane region" description="Helical" evidence="1">
    <location>
        <begin position="33"/>
        <end position="51"/>
    </location>
</feature>
<organism evidence="2 3">
    <name type="scientific">Fictibacillus arsenicus</name>
    <dbReference type="NCBI Taxonomy" id="255247"/>
    <lineage>
        <taxon>Bacteria</taxon>
        <taxon>Bacillati</taxon>
        <taxon>Bacillota</taxon>
        <taxon>Bacilli</taxon>
        <taxon>Bacillales</taxon>
        <taxon>Fictibacillaceae</taxon>
        <taxon>Fictibacillus</taxon>
    </lineage>
</organism>
<keyword evidence="1" id="KW-0472">Membrane</keyword>
<gene>
    <name evidence="2" type="ORF">UN64_19995</name>
</gene>
<dbReference type="Proteomes" id="UP000188597">
    <property type="component" value="Unassembled WGS sequence"/>
</dbReference>
<evidence type="ECO:0000256" key="1">
    <source>
        <dbReference type="SAM" id="Phobius"/>
    </source>
</evidence>
<reference evidence="2 3" key="1">
    <citation type="submission" date="2016-11" db="EMBL/GenBank/DDBJ databases">
        <authorList>
            <person name="Jaros S."/>
            <person name="Januszkiewicz K."/>
            <person name="Wedrychowicz H."/>
        </authorList>
    </citation>
    <scope>NUCLEOTIDE SEQUENCE [LARGE SCALE GENOMIC DNA]</scope>
    <source>
        <strain evidence="2 3">Con a/3</strain>
    </source>
</reference>
<dbReference type="EMBL" id="MQMF01000042">
    <property type="protein sequence ID" value="OOE05593.1"/>
    <property type="molecule type" value="Genomic_DNA"/>
</dbReference>
<proteinExistence type="predicted"/>
<evidence type="ECO:0000313" key="3">
    <source>
        <dbReference type="Proteomes" id="UP000188597"/>
    </source>
</evidence>
<keyword evidence="1" id="KW-1133">Transmembrane helix</keyword>
<accession>A0A1V3FV75</accession>
<evidence type="ECO:0000313" key="2">
    <source>
        <dbReference type="EMBL" id="OOE05593.1"/>
    </source>
</evidence>
<feature type="transmembrane region" description="Helical" evidence="1">
    <location>
        <begin position="6"/>
        <end position="26"/>
    </location>
</feature>
<keyword evidence="1" id="KW-0812">Transmembrane</keyword>
<name>A0A1V3FV75_9BACL</name>
<sequence length="75" mass="8242">MGSLFLVSVPCEAGLVGWWMGCGLLFENCIVDASILFFVAASLIALFPLGWCVRCGDAENDILVRYCSFEDFHCV</sequence>
<protein>
    <recommendedName>
        <fullName evidence="4">Transmembrane protein</fullName>
    </recommendedName>
</protein>
<evidence type="ECO:0008006" key="4">
    <source>
        <dbReference type="Google" id="ProtNLM"/>
    </source>
</evidence>
<comment type="caution">
    <text evidence="2">The sequence shown here is derived from an EMBL/GenBank/DDBJ whole genome shotgun (WGS) entry which is preliminary data.</text>
</comment>
<dbReference type="AlphaFoldDB" id="A0A1V3FV75"/>